<evidence type="ECO:0000313" key="5">
    <source>
        <dbReference type="EMBL" id="NGN70350.1"/>
    </source>
</evidence>
<dbReference type="InterPro" id="IPR013689">
    <property type="entry name" value="RNA_helicase_ATP-dep_HrpB_C"/>
</dbReference>
<dbReference type="PANTHER" id="PTHR43519">
    <property type="entry name" value="ATP-DEPENDENT RNA HELICASE HRPB"/>
    <property type="match status" value="1"/>
</dbReference>
<dbReference type="Pfam" id="PF08482">
    <property type="entry name" value="HrpB_C"/>
    <property type="match status" value="1"/>
</dbReference>
<comment type="caution">
    <text evidence="5">The sequence shown here is derived from an EMBL/GenBank/DDBJ whole genome shotgun (WGS) entry which is preliminary data.</text>
</comment>
<evidence type="ECO:0000256" key="2">
    <source>
        <dbReference type="ARBA" id="ARBA00022806"/>
    </source>
</evidence>
<evidence type="ECO:0000313" key="6">
    <source>
        <dbReference type="Proteomes" id="UP000481583"/>
    </source>
</evidence>
<keyword evidence="2 5" id="KW-0347">Helicase</keyword>
<dbReference type="GO" id="GO:0016787">
    <property type="term" value="F:hydrolase activity"/>
    <property type="evidence" value="ECO:0007669"/>
    <property type="project" value="UniProtKB-KW"/>
</dbReference>
<accession>A0A6G4UEM0</accession>
<keyword evidence="1" id="KW-0378">Hydrolase</keyword>
<keyword evidence="6" id="KW-1185">Reference proteome</keyword>
<dbReference type="GO" id="GO:0004386">
    <property type="term" value="F:helicase activity"/>
    <property type="evidence" value="ECO:0007669"/>
    <property type="project" value="UniProtKB-KW"/>
</dbReference>
<keyword evidence="2 5" id="KW-0067">ATP-binding</keyword>
<evidence type="ECO:0000256" key="1">
    <source>
        <dbReference type="ARBA" id="ARBA00022801"/>
    </source>
</evidence>
<keyword evidence="2 5" id="KW-0547">Nucleotide-binding</keyword>
<proteinExistence type="predicted"/>
<feature type="non-terminal residue" evidence="5">
    <location>
        <position position="1"/>
    </location>
</feature>
<gene>
    <name evidence="5" type="ORF">G5C51_41520</name>
</gene>
<dbReference type="RefSeq" id="WP_276617716.1">
    <property type="nucleotide sequence ID" value="NZ_JAAKZV010000484.1"/>
</dbReference>
<dbReference type="Proteomes" id="UP000481583">
    <property type="component" value="Unassembled WGS sequence"/>
</dbReference>
<feature type="region of interest" description="Disordered" evidence="3">
    <location>
        <begin position="106"/>
        <end position="137"/>
    </location>
</feature>
<protein>
    <submittedName>
        <fullName evidence="5">ATP-dependent helicase HrpB</fullName>
    </submittedName>
</protein>
<dbReference type="PANTHER" id="PTHR43519:SF1">
    <property type="entry name" value="ATP-DEPENDENT RNA HELICASE HRPB"/>
    <property type="match status" value="1"/>
</dbReference>
<evidence type="ECO:0000259" key="4">
    <source>
        <dbReference type="Pfam" id="PF08482"/>
    </source>
</evidence>
<dbReference type="EMBL" id="JAAKZV010000484">
    <property type="protein sequence ID" value="NGN70350.1"/>
    <property type="molecule type" value="Genomic_DNA"/>
</dbReference>
<feature type="compositionally biased region" description="Basic and acidic residues" evidence="3">
    <location>
        <begin position="123"/>
        <end position="137"/>
    </location>
</feature>
<dbReference type="AlphaFoldDB" id="A0A6G4UEM0"/>
<feature type="domain" description="ATP-dependent RNA helicase HrpB C-terminal" evidence="4">
    <location>
        <begin position="5"/>
        <end position="118"/>
    </location>
</feature>
<sequence length="137" mass="15077">PDPKALLTALLPWSTGDAARLDELAPERVEVPSGSRIRIDYADPAQPVLAVKLQELFGLTDTPRIAGARVPLLVHLLSPAGRPAAVTADLKSFWAEGYRSVRAELRGRYPKHPWPEDPATAEPTRRTKAAQDRDLKR</sequence>
<reference evidence="5 6" key="1">
    <citation type="submission" date="2020-02" db="EMBL/GenBank/DDBJ databases">
        <title>Whole-genome analyses of novel actinobacteria.</title>
        <authorList>
            <person name="Sahin N."/>
        </authorList>
    </citation>
    <scope>NUCLEOTIDE SEQUENCE [LARGE SCALE GENOMIC DNA]</scope>
    <source>
        <strain evidence="5 6">A7024</strain>
    </source>
</reference>
<organism evidence="5 6">
    <name type="scientific">Streptomyces coryli</name>
    <dbReference type="NCBI Taxonomy" id="1128680"/>
    <lineage>
        <taxon>Bacteria</taxon>
        <taxon>Bacillati</taxon>
        <taxon>Actinomycetota</taxon>
        <taxon>Actinomycetes</taxon>
        <taxon>Kitasatosporales</taxon>
        <taxon>Streptomycetaceae</taxon>
        <taxon>Streptomyces</taxon>
    </lineage>
</organism>
<name>A0A6G4UEM0_9ACTN</name>
<evidence type="ECO:0000256" key="3">
    <source>
        <dbReference type="SAM" id="MobiDB-lite"/>
    </source>
</evidence>